<evidence type="ECO:0000313" key="1">
    <source>
        <dbReference type="EMBL" id="KAI3665363.1"/>
    </source>
</evidence>
<name>A0ACB8XF57_ARCLA</name>
<proteinExistence type="predicted"/>
<accession>A0ACB8XF57</accession>
<sequence>MWRAFKKFREVGDIYMAHRRMKNGKIFGFVRFRNVVNESSMERNLNKMWIGTYKVRVFMANKYEKKENMGSSKAARQKKEWKIKRGLRIGGQPKIGSSAAEAMTTINAVEREGTGVADFGRHGAAIEVEETALNSSNPRRMLGVNDTVEVNNGVVESGPRRESNPEETSYEPNNGREKEVEQHDELDPIVEKIKKVGLSSGCRPINMEDNFESGDNFLMNVGGCVQSSEVKANHPSLSGNWIDHR</sequence>
<keyword evidence="2" id="KW-1185">Reference proteome</keyword>
<evidence type="ECO:0000313" key="2">
    <source>
        <dbReference type="Proteomes" id="UP001055879"/>
    </source>
</evidence>
<comment type="caution">
    <text evidence="1">The sequence shown here is derived from an EMBL/GenBank/DDBJ whole genome shotgun (WGS) entry which is preliminary data.</text>
</comment>
<reference evidence="1 2" key="2">
    <citation type="journal article" date="2022" name="Mol. Ecol. Resour.">
        <title>The genomes of chicory, endive, great burdock and yacon provide insights into Asteraceae paleo-polyploidization history and plant inulin production.</title>
        <authorList>
            <person name="Fan W."/>
            <person name="Wang S."/>
            <person name="Wang H."/>
            <person name="Wang A."/>
            <person name="Jiang F."/>
            <person name="Liu H."/>
            <person name="Zhao H."/>
            <person name="Xu D."/>
            <person name="Zhang Y."/>
        </authorList>
    </citation>
    <scope>NUCLEOTIDE SEQUENCE [LARGE SCALE GENOMIC DNA]</scope>
    <source>
        <strain evidence="2">cv. Niubang</strain>
    </source>
</reference>
<protein>
    <submittedName>
        <fullName evidence="1">Uncharacterized protein</fullName>
    </submittedName>
</protein>
<dbReference type="EMBL" id="CM042064">
    <property type="protein sequence ID" value="KAI3665363.1"/>
    <property type="molecule type" value="Genomic_DNA"/>
</dbReference>
<dbReference type="Proteomes" id="UP001055879">
    <property type="component" value="Linkage Group LG18"/>
</dbReference>
<organism evidence="1 2">
    <name type="scientific">Arctium lappa</name>
    <name type="common">Greater burdock</name>
    <name type="synonym">Lappa major</name>
    <dbReference type="NCBI Taxonomy" id="4217"/>
    <lineage>
        <taxon>Eukaryota</taxon>
        <taxon>Viridiplantae</taxon>
        <taxon>Streptophyta</taxon>
        <taxon>Embryophyta</taxon>
        <taxon>Tracheophyta</taxon>
        <taxon>Spermatophyta</taxon>
        <taxon>Magnoliopsida</taxon>
        <taxon>eudicotyledons</taxon>
        <taxon>Gunneridae</taxon>
        <taxon>Pentapetalae</taxon>
        <taxon>asterids</taxon>
        <taxon>campanulids</taxon>
        <taxon>Asterales</taxon>
        <taxon>Asteraceae</taxon>
        <taxon>Carduoideae</taxon>
        <taxon>Cardueae</taxon>
        <taxon>Arctiinae</taxon>
        <taxon>Arctium</taxon>
    </lineage>
</organism>
<reference evidence="2" key="1">
    <citation type="journal article" date="2022" name="Mol. Ecol. Resour.">
        <title>The genomes of chicory, endive, great burdock and yacon provide insights into Asteraceae palaeo-polyploidization history and plant inulin production.</title>
        <authorList>
            <person name="Fan W."/>
            <person name="Wang S."/>
            <person name="Wang H."/>
            <person name="Wang A."/>
            <person name="Jiang F."/>
            <person name="Liu H."/>
            <person name="Zhao H."/>
            <person name="Xu D."/>
            <person name="Zhang Y."/>
        </authorList>
    </citation>
    <scope>NUCLEOTIDE SEQUENCE [LARGE SCALE GENOMIC DNA]</scope>
    <source>
        <strain evidence="2">cv. Niubang</strain>
    </source>
</reference>
<gene>
    <name evidence="1" type="ORF">L6452_43987</name>
</gene>